<protein>
    <recommendedName>
        <fullName evidence="4">Secreted protein</fullName>
    </recommendedName>
</protein>
<reference evidence="2 3" key="1">
    <citation type="journal article" date="2021" name="Elife">
        <title>Chloroplast acquisition without the gene transfer in kleptoplastic sea slugs, Plakobranchus ocellatus.</title>
        <authorList>
            <person name="Maeda T."/>
            <person name="Takahashi S."/>
            <person name="Yoshida T."/>
            <person name="Shimamura S."/>
            <person name="Takaki Y."/>
            <person name="Nagai Y."/>
            <person name="Toyoda A."/>
            <person name="Suzuki Y."/>
            <person name="Arimoto A."/>
            <person name="Ishii H."/>
            <person name="Satoh N."/>
            <person name="Nishiyama T."/>
            <person name="Hasebe M."/>
            <person name="Maruyama T."/>
            <person name="Minagawa J."/>
            <person name="Obokata J."/>
            <person name="Shigenobu S."/>
        </authorList>
    </citation>
    <scope>NUCLEOTIDE SEQUENCE [LARGE SCALE GENOMIC DNA]</scope>
</reference>
<gene>
    <name evidence="2" type="ORF">PoB_003255300</name>
</gene>
<accession>A0AAV4AGY4</accession>
<organism evidence="2 3">
    <name type="scientific">Plakobranchus ocellatus</name>
    <dbReference type="NCBI Taxonomy" id="259542"/>
    <lineage>
        <taxon>Eukaryota</taxon>
        <taxon>Metazoa</taxon>
        <taxon>Spiralia</taxon>
        <taxon>Lophotrochozoa</taxon>
        <taxon>Mollusca</taxon>
        <taxon>Gastropoda</taxon>
        <taxon>Heterobranchia</taxon>
        <taxon>Euthyneura</taxon>
        <taxon>Panpulmonata</taxon>
        <taxon>Sacoglossa</taxon>
        <taxon>Placobranchoidea</taxon>
        <taxon>Plakobranchidae</taxon>
        <taxon>Plakobranchus</taxon>
    </lineage>
</organism>
<dbReference type="AlphaFoldDB" id="A0AAV4AGY4"/>
<keyword evidence="3" id="KW-1185">Reference proteome</keyword>
<keyword evidence="1" id="KW-0732">Signal</keyword>
<dbReference type="Proteomes" id="UP000735302">
    <property type="component" value="Unassembled WGS sequence"/>
</dbReference>
<evidence type="ECO:0000313" key="2">
    <source>
        <dbReference type="EMBL" id="GFO06048.1"/>
    </source>
</evidence>
<evidence type="ECO:0008006" key="4">
    <source>
        <dbReference type="Google" id="ProtNLM"/>
    </source>
</evidence>
<evidence type="ECO:0000313" key="3">
    <source>
        <dbReference type="Proteomes" id="UP000735302"/>
    </source>
</evidence>
<proteinExistence type="predicted"/>
<comment type="caution">
    <text evidence="2">The sequence shown here is derived from an EMBL/GenBank/DDBJ whole genome shotgun (WGS) entry which is preliminary data.</text>
</comment>
<sequence length="84" mass="9093">MKSPAWSCAAASPWVLPFCLCFAFILDLLSHVQVCSIYSAIITRNASDLRLSGLLPSQDISGEARTRDRNVLADLRVGSLTPNA</sequence>
<feature type="chain" id="PRO_5043539773" description="Secreted protein" evidence="1">
    <location>
        <begin position="22"/>
        <end position="84"/>
    </location>
</feature>
<dbReference type="EMBL" id="BLXT01003759">
    <property type="protein sequence ID" value="GFO06048.1"/>
    <property type="molecule type" value="Genomic_DNA"/>
</dbReference>
<evidence type="ECO:0000256" key="1">
    <source>
        <dbReference type="SAM" id="SignalP"/>
    </source>
</evidence>
<name>A0AAV4AGY4_9GAST</name>
<feature type="signal peptide" evidence="1">
    <location>
        <begin position="1"/>
        <end position="21"/>
    </location>
</feature>